<proteinExistence type="predicted"/>
<evidence type="ECO:0000313" key="7">
    <source>
        <dbReference type="Proteomes" id="UP000444174"/>
    </source>
</evidence>
<accession>A0A843YIF4</accession>
<dbReference type="SUPFAM" id="SSF55781">
    <property type="entry name" value="GAF domain-like"/>
    <property type="match status" value="1"/>
</dbReference>
<feature type="compositionally biased region" description="Polar residues" evidence="3">
    <location>
        <begin position="574"/>
        <end position="597"/>
    </location>
</feature>
<dbReference type="PROSITE" id="PS50887">
    <property type="entry name" value="GGDEF"/>
    <property type="match status" value="1"/>
</dbReference>
<dbReference type="InterPro" id="IPR050469">
    <property type="entry name" value="Diguanylate_Cyclase"/>
</dbReference>
<dbReference type="Gene3D" id="3.30.70.270">
    <property type="match status" value="1"/>
</dbReference>
<dbReference type="EC" id="2.7.7.65" evidence="1"/>
<dbReference type="SUPFAM" id="SSF55073">
    <property type="entry name" value="Nucleotide cyclase"/>
    <property type="match status" value="1"/>
</dbReference>
<dbReference type="AlphaFoldDB" id="A0A843YIF4"/>
<keyword evidence="4" id="KW-0812">Transmembrane</keyword>
<evidence type="ECO:0000313" key="6">
    <source>
        <dbReference type="EMBL" id="MQQ08919.1"/>
    </source>
</evidence>
<dbReference type="FunFam" id="3.30.70.270:FF:000001">
    <property type="entry name" value="Diguanylate cyclase domain protein"/>
    <property type="match status" value="1"/>
</dbReference>
<dbReference type="Pfam" id="PF00990">
    <property type="entry name" value="GGDEF"/>
    <property type="match status" value="1"/>
</dbReference>
<dbReference type="GO" id="GO:0043709">
    <property type="term" value="P:cell adhesion involved in single-species biofilm formation"/>
    <property type="evidence" value="ECO:0007669"/>
    <property type="project" value="TreeGrafter"/>
</dbReference>
<feature type="domain" description="GGDEF" evidence="5">
    <location>
        <begin position="428"/>
        <end position="562"/>
    </location>
</feature>
<dbReference type="Gene3D" id="3.30.450.40">
    <property type="match status" value="1"/>
</dbReference>
<comment type="caution">
    <text evidence="6">The sequence shown here is derived from an EMBL/GenBank/DDBJ whole genome shotgun (WGS) entry which is preliminary data.</text>
</comment>
<evidence type="ECO:0000259" key="5">
    <source>
        <dbReference type="PROSITE" id="PS50887"/>
    </source>
</evidence>
<evidence type="ECO:0000256" key="2">
    <source>
        <dbReference type="ARBA" id="ARBA00034247"/>
    </source>
</evidence>
<evidence type="ECO:0000256" key="4">
    <source>
        <dbReference type="SAM" id="Phobius"/>
    </source>
</evidence>
<dbReference type="PANTHER" id="PTHR45138:SF9">
    <property type="entry name" value="DIGUANYLATE CYCLASE DGCM-RELATED"/>
    <property type="match status" value="1"/>
</dbReference>
<name>A0A843YIF4_9RHOB</name>
<feature type="region of interest" description="Disordered" evidence="3">
    <location>
        <begin position="569"/>
        <end position="597"/>
    </location>
</feature>
<dbReference type="GO" id="GO:0052621">
    <property type="term" value="F:diguanylate cyclase activity"/>
    <property type="evidence" value="ECO:0007669"/>
    <property type="project" value="UniProtKB-EC"/>
</dbReference>
<dbReference type="NCBIfam" id="TIGR00254">
    <property type="entry name" value="GGDEF"/>
    <property type="match status" value="1"/>
</dbReference>
<dbReference type="GO" id="GO:0005886">
    <property type="term" value="C:plasma membrane"/>
    <property type="evidence" value="ECO:0007669"/>
    <property type="project" value="TreeGrafter"/>
</dbReference>
<reference evidence="6 7" key="1">
    <citation type="submission" date="2019-10" db="EMBL/GenBank/DDBJ databases">
        <title>Epibacterium sp. nov., isolated from seawater.</title>
        <authorList>
            <person name="Zhang X."/>
            <person name="Li N."/>
        </authorList>
    </citation>
    <scope>NUCLEOTIDE SEQUENCE [LARGE SCALE GENOMIC DNA]</scope>
    <source>
        <strain evidence="6 7">SM1979</strain>
    </source>
</reference>
<evidence type="ECO:0000256" key="3">
    <source>
        <dbReference type="SAM" id="MobiDB-lite"/>
    </source>
</evidence>
<keyword evidence="4" id="KW-1133">Transmembrane helix</keyword>
<comment type="catalytic activity">
    <reaction evidence="2">
        <text>2 GTP = 3',3'-c-di-GMP + 2 diphosphate</text>
        <dbReference type="Rhea" id="RHEA:24898"/>
        <dbReference type="ChEBI" id="CHEBI:33019"/>
        <dbReference type="ChEBI" id="CHEBI:37565"/>
        <dbReference type="ChEBI" id="CHEBI:58805"/>
        <dbReference type="EC" id="2.7.7.65"/>
    </reaction>
</comment>
<dbReference type="InterPro" id="IPR029016">
    <property type="entry name" value="GAF-like_dom_sf"/>
</dbReference>
<feature type="transmembrane region" description="Helical" evidence="4">
    <location>
        <begin position="189"/>
        <end position="210"/>
    </location>
</feature>
<dbReference type="CDD" id="cd01949">
    <property type="entry name" value="GGDEF"/>
    <property type="match status" value="1"/>
</dbReference>
<sequence>MRNFFKISLFSIVVLSAAVTSAFVVFRISVPIVERLMETDTRKQSELWHRRVILHLQDPDRTFMDQILGEEDIKYLSLLPEASNIYRFNLYDADGRIIWSTRPEDIGAAAPAHYPAEELAKGQVSYNREQKPASDIDGLALHALRQDVSTHEVANVFEPIISNGQVIGAIEFFTDITDLRDSFLKRVRVLLSALTAIALITVGVISTILYRTNRSRYLALMQQSDTEKTLLSEQLRLARDVKLLGELNEWLQSSRSLEELFDMVGRFLTHILPKAEGSVYVYSNSRDVLDGWASWNGGTHKEHIHPDECWGLRRGRTYEYGANEINFKCGHVDPKNDNPYFCFPLLAHGETVGLLHLHSKTDCAETFFADRGLAQMCAEQISMAIANVRMRDELHDQSVRDPLTGLFNRRHMTDSLRKLINDSERSGAAFTVVAIDVDHFKKFNDTHGHDAGDMVLRAVGSTMEQDCDGDEVACRPGGEEFTVILPDCDVQNGMARAETLRRKVENIKVRYGEKTLPRITISIGVASYPANGTLPQFLLRAADEALYQAKALGRNRVVLADDVQNAHSEPQMDDIQNTQNDWALPSPSDTEPQKQTG</sequence>
<protein>
    <recommendedName>
        <fullName evidence="1">diguanylate cyclase</fullName>
        <ecNumber evidence="1">2.7.7.65</ecNumber>
    </recommendedName>
</protein>
<dbReference type="Proteomes" id="UP000444174">
    <property type="component" value="Unassembled WGS sequence"/>
</dbReference>
<dbReference type="GO" id="GO:1902201">
    <property type="term" value="P:negative regulation of bacterial-type flagellum-dependent cell motility"/>
    <property type="evidence" value="ECO:0007669"/>
    <property type="project" value="TreeGrafter"/>
</dbReference>
<dbReference type="InterPro" id="IPR000160">
    <property type="entry name" value="GGDEF_dom"/>
</dbReference>
<keyword evidence="4" id="KW-0472">Membrane</keyword>
<keyword evidence="7" id="KW-1185">Reference proteome</keyword>
<dbReference type="EMBL" id="WIBF01000005">
    <property type="protein sequence ID" value="MQQ08919.1"/>
    <property type="molecule type" value="Genomic_DNA"/>
</dbReference>
<dbReference type="SMART" id="SM00267">
    <property type="entry name" value="GGDEF"/>
    <property type="match status" value="1"/>
</dbReference>
<organism evidence="6 7">
    <name type="scientific">Tritonibacter litoralis</name>
    <dbReference type="NCBI Taxonomy" id="2662264"/>
    <lineage>
        <taxon>Bacteria</taxon>
        <taxon>Pseudomonadati</taxon>
        <taxon>Pseudomonadota</taxon>
        <taxon>Alphaproteobacteria</taxon>
        <taxon>Rhodobacterales</taxon>
        <taxon>Paracoccaceae</taxon>
        <taxon>Tritonibacter</taxon>
    </lineage>
</organism>
<dbReference type="InterPro" id="IPR043128">
    <property type="entry name" value="Rev_trsase/Diguanyl_cyclase"/>
</dbReference>
<dbReference type="InterPro" id="IPR029787">
    <property type="entry name" value="Nucleotide_cyclase"/>
</dbReference>
<evidence type="ECO:0000256" key="1">
    <source>
        <dbReference type="ARBA" id="ARBA00012528"/>
    </source>
</evidence>
<gene>
    <name evidence="6" type="ORF">GFB49_10675</name>
</gene>
<dbReference type="PANTHER" id="PTHR45138">
    <property type="entry name" value="REGULATORY COMPONENTS OF SENSORY TRANSDUCTION SYSTEM"/>
    <property type="match status" value="1"/>
</dbReference>